<keyword evidence="1" id="KW-0687">Ribonucleoprotein</keyword>
<dbReference type="Proteomes" id="UP000298196">
    <property type="component" value="Unassembled WGS sequence"/>
</dbReference>
<sequence>MFGYRSNVPKVRLTTDRLVVRLVHERDAWRLADYYAENRHFLKPWEPVRRSRI</sequence>
<proteinExistence type="predicted"/>
<dbReference type="GO" id="GO:0005840">
    <property type="term" value="C:ribosome"/>
    <property type="evidence" value="ECO:0007669"/>
    <property type="project" value="UniProtKB-KW"/>
</dbReference>
<dbReference type="EMBL" id="PYKI01000267">
    <property type="protein sequence ID" value="TGE27842.1"/>
    <property type="molecule type" value="Genomic_DNA"/>
</dbReference>
<protein>
    <submittedName>
        <fullName evidence="1">30S ribosomal protein S5 alanine N-acetyltransferase</fullName>
    </submittedName>
</protein>
<dbReference type="AlphaFoldDB" id="A0A4Z0QGM4"/>
<keyword evidence="2" id="KW-1185">Reference proteome</keyword>
<organism evidence="1 2">
    <name type="scientific">Salmonella enterica subsp. enterica serovar Poona</name>
    <dbReference type="NCBI Taxonomy" id="436295"/>
    <lineage>
        <taxon>Bacteria</taxon>
        <taxon>Pseudomonadati</taxon>
        <taxon>Pseudomonadota</taxon>
        <taxon>Gammaproteobacteria</taxon>
        <taxon>Enterobacterales</taxon>
        <taxon>Enterobacteriaceae</taxon>
        <taxon>Salmonella</taxon>
    </lineage>
</organism>
<gene>
    <name evidence="1" type="ORF">C9F07_01735</name>
</gene>
<reference evidence="1 2" key="1">
    <citation type="submission" date="2018-03" db="EMBL/GenBank/DDBJ databases">
        <title>Non-Typhoidal Salmonella genome sequencing and assembly.</title>
        <authorList>
            <person name="Matchawe C."/>
        </authorList>
    </citation>
    <scope>NUCLEOTIDE SEQUENCE [LARGE SCALE GENOMIC DNA]</scope>
    <source>
        <strain evidence="1 2">22sa</strain>
    </source>
</reference>
<keyword evidence="1" id="KW-0808">Transferase</keyword>
<dbReference type="GO" id="GO:0016740">
    <property type="term" value="F:transferase activity"/>
    <property type="evidence" value="ECO:0007669"/>
    <property type="project" value="UniProtKB-KW"/>
</dbReference>
<name>A0A4Z0QGM4_SALET</name>
<evidence type="ECO:0000313" key="2">
    <source>
        <dbReference type="Proteomes" id="UP000298196"/>
    </source>
</evidence>
<evidence type="ECO:0000313" key="1">
    <source>
        <dbReference type="EMBL" id="TGE27842.1"/>
    </source>
</evidence>
<comment type="caution">
    <text evidence="1">The sequence shown here is derived from an EMBL/GenBank/DDBJ whole genome shotgun (WGS) entry which is preliminary data.</text>
</comment>
<keyword evidence="1" id="KW-0689">Ribosomal protein</keyword>
<feature type="non-terminal residue" evidence="1">
    <location>
        <position position="53"/>
    </location>
</feature>
<accession>A0A4Z0QGM4</accession>